<reference evidence="1 2" key="1">
    <citation type="submission" date="2011-09" db="EMBL/GenBank/DDBJ databases">
        <title>The draft genome of Methylobacterium extorquens DSM 13060.</title>
        <authorList>
            <consortium name="US DOE Joint Genome Institute (JGI-PGF)"/>
            <person name="Lucas S."/>
            <person name="Han J."/>
            <person name="Lapidus A."/>
            <person name="Cheng J.-F."/>
            <person name="Goodwin L."/>
            <person name="Pitluck S."/>
            <person name="Peters L."/>
            <person name="Land M.L."/>
            <person name="Hauser L."/>
            <person name="Koskimaki J."/>
            <person name="Halonen O."/>
            <person name="Pirttila A."/>
            <person name="Frank C."/>
            <person name="Woyke T.J."/>
        </authorList>
    </citation>
    <scope>NUCLEOTIDE SEQUENCE [LARGE SCALE GENOMIC DNA]</scope>
    <source>
        <strain evidence="1 2">DSM 13060</strain>
    </source>
</reference>
<gene>
    <name evidence="1" type="ORF">MetexDRAFT_0275</name>
</gene>
<organism evidence="1 2">
    <name type="scientific">Methylorubrum extorquens DSM 13060</name>
    <dbReference type="NCBI Taxonomy" id="882800"/>
    <lineage>
        <taxon>Bacteria</taxon>
        <taxon>Pseudomonadati</taxon>
        <taxon>Pseudomonadota</taxon>
        <taxon>Alphaproteobacteria</taxon>
        <taxon>Hyphomicrobiales</taxon>
        <taxon>Methylobacteriaceae</taxon>
        <taxon>Methylorubrum</taxon>
    </lineage>
</organism>
<evidence type="ECO:0000313" key="2">
    <source>
        <dbReference type="Proteomes" id="UP000004382"/>
    </source>
</evidence>
<dbReference type="RefSeq" id="WP_003596381.1">
    <property type="nucleotide sequence ID" value="NZ_AGJK01000003.1"/>
</dbReference>
<protein>
    <submittedName>
        <fullName evidence="1">Uncharacterized protein</fullName>
    </submittedName>
</protein>
<dbReference type="EMBL" id="AGJK01000003">
    <property type="protein sequence ID" value="EHP94930.1"/>
    <property type="molecule type" value="Genomic_DNA"/>
</dbReference>
<name>H1KCB3_METEX</name>
<accession>H1KCB3</accession>
<evidence type="ECO:0000313" key="1">
    <source>
        <dbReference type="EMBL" id="EHP94930.1"/>
    </source>
</evidence>
<dbReference type="Proteomes" id="UP000004382">
    <property type="component" value="Unassembled WGS sequence"/>
</dbReference>
<dbReference type="PATRIC" id="fig|882800.3.peg.260"/>
<proteinExistence type="predicted"/>
<sequence>MSDALFSANFVRFSMLVDGSIRAVIDIDPSERAKCLAILDKPGVPLVVARLTNQAAVEHDRSRMVEAPADPLPAHKLPAPLSSRVAMTCGEGSFLDFLSSFDTDGFSAVVRSGCVEPVKQYVRDFCGVNSRAEIKLGSPAAERWETLRAEYEFWQRQGRAA</sequence>
<dbReference type="AlphaFoldDB" id="H1KCB3"/>
<comment type="caution">
    <text evidence="1">The sequence shown here is derived from an EMBL/GenBank/DDBJ whole genome shotgun (WGS) entry which is preliminary data.</text>
</comment>